<evidence type="ECO:0000256" key="1">
    <source>
        <dbReference type="SAM" id="MobiDB-lite"/>
    </source>
</evidence>
<protein>
    <submittedName>
        <fullName evidence="2">Uncharacterized protein</fullName>
    </submittedName>
</protein>
<dbReference type="PANTHER" id="PTHR34808:SF5">
    <property type="entry name" value="SMP DOMAIN-CONTAINING PROTEIN"/>
    <property type="match status" value="1"/>
</dbReference>
<dbReference type="PANTHER" id="PTHR34808">
    <property type="entry name" value="EXPRESSED PROTEIN"/>
    <property type="match status" value="1"/>
</dbReference>
<dbReference type="AlphaFoldDB" id="B9RQG5"/>
<sequence>MVCLTTSIHYQPLNKKEKEEEEIELVSTIAREVNEKDGMLLFITSKPRTLKQGQLIHAREIAADVVQKMKAEEAYTVFIKGLRPEKQMDQIEENKHQEDHHQEPVDYCHKDKGEDFESPCQCSVITSNIESPDQINIKEPLSAPF</sequence>
<evidence type="ECO:0000313" key="2">
    <source>
        <dbReference type="EMBL" id="EEF46404.1"/>
    </source>
</evidence>
<feature type="region of interest" description="Disordered" evidence="1">
    <location>
        <begin position="88"/>
        <end position="112"/>
    </location>
</feature>
<dbReference type="Proteomes" id="UP000008311">
    <property type="component" value="Unassembled WGS sequence"/>
</dbReference>
<name>B9RQG5_RICCO</name>
<keyword evidence="3" id="KW-1185">Reference proteome</keyword>
<dbReference type="InParanoid" id="B9RQG5"/>
<organism evidence="2 3">
    <name type="scientific">Ricinus communis</name>
    <name type="common">Castor bean</name>
    <dbReference type="NCBI Taxonomy" id="3988"/>
    <lineage>
        <taxon>Eukaryota</taxon>
        <taxon>Viridiplantae</taxon>
        <taxon>Streptophyta</taxon>
        <taxon>Embryophyta</taxon>
        <taxon>Tracheophyta</taxon>
        <taxon>Spermatophyta</taxon>
        <taxon>Magnoliopsida</taxon>
        <taxon>eudicotyledons</taxon>
        <taxon>Gunneridae</taxon>
        <taxon>Pentapetalae</taxon>
        <taxon>rosids</taxon>
        <taxon>fabids</taxon>
        <taxon>Malpighiales</taxon>
        <taxon>Euphorbiaceae</taxon>
        <taxon>Acalyphoideae</taxon>
        <taxon>Acalypheae</taxon>
        <taxon>Ricinus</taxon>
    </lineage>
</organism>
<proteinExistence type="predicted"/>
<reference evidence="3" key="1">
    <citation type="journal article" date="2010" name="Nat. Biotechnol.">
        <title>Draft genome sequence of the oilseed species Ricinus communis.</title>
        <authorList>
            <person name="Chan A.P."/>
            <person name="Crabtree J."/>
            <person name="Zhao Q."/>
            <person name="Lorenzi H."/>
            <person name="Orvis J."/>
            <person name="Puiu D."/>
            <person name="Melake-Berhan A."/>
            <person name="Jones K.M."/>
            <person name="Redman J."/>
            <person name="Chen G."/>
            <person name="Cahoon E.B."/>
            <person name="Gedil M."/>
            <person name="Stanke M."/>
            <person name="Haas B.J."/>
            <person name="Wortman J.R."/>
            <person name="Fraser-Liggett C.M."/>
            <person name="Ravel J."/>
            <person name="Rabinowicz P.D."/>
        </authorList>
    </citation>
    <scope>NUCLEOTIDE SEQUENCE [LARGE SCALE GENOMIC DNA]</scope>
    <source>
        <strain evidence="3">cv. Hale</strain>
    </source>
</reference>
<evidence type="ECO:0000313" key="3">
    <source>
        <dbReference type="Proteomes" id="UP000008311"/>
    </source>
</evidence>
<gene>
    <name evidence="2" type="ORF">RCOM_1491240</name>
</gene>
<dbReference type="EMBL" id="EQ973801">
    <property type="protein sequence ID" value="EEF46404.1"/>
    <property type="molecule type" value="Genomic_DNA"/>
</dbReference>
<accession>B9RQG5</accession>